<keyword evidence="3" id="KW-1185">Reference proteome</keyword>
<dbReference type="AlphaFoldDB" id="A0A4P6FEY6"/>
<dbReference type="Proteomes" id="UP000291259">
    <property type="component" value="Chromosome"/>
</dbReference>
<reference evidence="2 3" key="1">
    <citation type="submission" date="2019-01" db="EMBL/GenBank/DDBJ databases">
        <title>Genome sequencing of strain FW100M-8.</title>
        <authorList>
            <person name="Heo J."/>
            <person name="Kim S.-J."/>
            <person name="Kim J.-S."/>
            <person name="Hong S.-B."/>
            <person name="Kwon S.-W."/>
        </authorList>
    </citation>
    <scope>NUCLEOTIDE SEQUENCE [LARGE SCALE GENOMIC DNA]</scope>
    <source>
        <strain evidence="2 3">FW100M-8</strain>
    </source>
</reference>
<protein>
    <submittedName>
        <fullName evidence="2">Uncharacterized protein</fullName>
    </submittedName>
</protein>
<name>A0A4P6FEY6_9MICO</name>
<dbReference type="KEGG" id="agf:ET445_09890"/>
<proteinExistence type="predicted"/>
<dbReference type="EMBL" id="CP035491">
    <property type="protein sequence ID" value="QAY73603.1"/>
    <property type="molecule type" value="Genomic_DNA"/>
</dbReference>
<evidence type="ECO:0000256" key="1">
    <source>
        <dbReference type="SAM" id="MobiDB-lite"/>
    </source>
</evidence>
<gene>
    <name evidence="2" type="ORF">ET445_09890</name>
</gene>
<organism evidence="2 3">
    <name type="scientific">Agromyces protaetiae</name>
    <dbReference type="NCBI Taxonomy" id="2509455"/>
    <lineage>
        <taxon>Bacteria</taxon>
        <taxon>Bacillati</taxon>
        <taxon>Actinomycetota</taxon>
        <taxon>Actinomycetes</taxon>
        <taxon>Micrococcales</taxon>
        <taxon>Microbacteriaceae</taxon>
        <taxon>Agromyces</taxon>
    </lineage>
</organism>
<dbReference type="RefSeq" id="WP_129191030.1">
    <property type="nucleotide sequence ID" value="NZ_CP035491.1"/>
</dbReference>
<evidence type="ECO:0000313" key="2">
    <source>
        <dbReference type="EMBL" id="QAY73603.1"/>
    </source>
</evidence>
<sequence>MFPARGPSAVAARGSDRRARREVCRVVDRYERMLRAGADDAGDPALHQAFDPAYVAAFEALLPTELDELFRRYLVRAAAARRRARVGRVLAAVVDAFAFWGDALGPYAPLWPGWDATAFRSVPAGQTEPHPGASAEDESVGVKPQRRRRPS</sequence>
<feature type="region of interest" description="Disordered" evidence="1">
    <location>
        <begin position="121"/>
        <end position="151"/>
    </location>
</feature>
<accession>A0A4P6FEY6</accession>
<evidence type="ECO:0000313" key="3">
    <source>
        <dbReference type="Proteomes" id="UP000291259"/>
    </source>
</evidence>